<dbReference type="InterPro" id="IPR039667">
    <property type="entry name" value="Dolichyldiphosphatase_PAP2"/>
</dbReference>
<feature type="transmembrane region" description="Helical" evidence="8">
    <location>
        <begin position="660"/>
        <end position="677"/>
    </location>
</feature>
<evidence type="ECO:0000259" key="9">
    <source>
        <dbReference type="SMART" id="SM00014"/>
    </source>
</evidence>
<evidence type="ECO:0000313" key="10">
    <source>
        <dbReference type="EMBL" id="KAL2889504.1"/>
    </source>
</evidence>
<dbReference type="SMART" id="SM00014">
    <property type="entry name" value="acidPPc"/>
    <property type="match status" value="1"/>
</dbReference>
<feature type="region of interest" description="Disordered" evidence="7">
    <location>
        <begin position="308"/>
        <end position="356"/>
    </location>
</feature>
<evidence type="ECO:0000313" key="11">
    <source>
        <dbReference type="Proteomes" id="UP001610728"/>
    </source>
</evidence>
<evidence type="ECO:0000256" key="1">
    <source>
        <dbReference type="ARBA" id="ARBA00004141"/>
    </source>
</evidence>
<dbReference type="InterPro" id="IPR000326">
    <property type="entry name" value="PAP2/HPO"/>
</dbReference>
<feature type="transmembrane region" description="Helical" evidence="8">
    <location>
        <begin position="497"/>
        <end position="518"/>
    </location>
</feature>
<feature type="compositionally biased region" description="Low complexity" evidence="7">
    <location>
        <begin position="79"/>
        <end position="103"/>
    </location>
</feature>
<evidence type="ECO:0000256" key="7">
    <source>
        <dbReference type="SAM" id="MobiDB-lite"/>
    </source>
</evidence>
<dbReference type="Gene3D" id="1.20.144.10">
    <property type="entry name" value="Phosphatidic acid phosphatase type 2/haloperoxidase"/>
    <property type="match status" value="1"/>
</dbReference>
<feature type="transmembrane region" description="Helical" evidence="8">
    <location>
        <begin position="353"/>
        <end position="375"/>
    </location>
</feature>
<evidence type="ECO:0000256" key="5">
    <source>
        <dbReference type="ARBA" id="ARBA00022989"/>
    </source>
</evidence>
<dbReference type="EMBL" id="JABSNW010000002">
    <property type="protein sequence ID" value="KAL2889504.1"/>
    <property type="molecule type" value="Genomic_DNA"/>
</dbReference>
<evidence type="ECO:0000256" key="8">
    <source>
        <dbReference type="SAM" id="Phobius"/>
    </source>
</evidence>
<sequence length="1032" mass="111657">MTSPSSRLGTSPSAAALPDQNRLENAALLSSSVPRADATARLASPIPFAAPGTPPRQSGLANEVQRSGSATPLVGSIGGPSSVGPGISALAAALSGPAGASPPRFGTPPIRSATPPLQSNSPFVQGQMSNYGSFDSRPRGLSGTGVYEDPEIVRRHLVQPTDAVSETSSRDGGKGKSAVEDEQEFSSLRLQGGDVTRPIYKWAEEAEAKQRMQRSKSFNALRPDPVAAELDINTIKVPGGFRRNFVRRAGGPSTTADSADGGEAGDGLSPNQPKLLTSSFLEFLTIYGHFAGEELEEDDEALRPGEYFSSGAEDDAFDGSYDGSESEDEERMEDSALLTPSRRKRRRKSRGGSGNNSTTGAALLLLKSFVGTGVLFLPRAYLNGGMLFSNVVLLLVAALSYYCFVLLVTTRLKIVGSFGDIGGILYGKWMRNIILASVVLSQIGFVAAYIVFTSENLQAFILAVTDCKTHIDISWLIIMQMVIFLPFSLLRDIGKLGFTALIADAFILVGLAYLFYYDILTLSTKGLADIVQFNEKDWTLFIGTAIFTFEGIGLIIPIQESMKQPSKFPKVMFVVMVIITVLFTTMGAFSYAAYGSKTETVVLLNLPQESRMVNTVQLLYSAAILLSTPLQIFPAIRITENSLFTKSGKYNPYIKWQKNVFRFFLVALCALIAYCGADNLDKFVALVGNFACIPLVYIYPPMLHYKAVARSRLWKASDVVLCGFGIIAMAYTTYQTMSSWASAPPVPATPRYCDRRVGQLLTPAAKQHIIKPMAPVEDILEPLASFSLTHVYYDPNDPISHLCAFLALVPHALLVAYGTLVISTREAEVALMLIGQLACEAANFVLKRIIKEERPNQHFGKGYGMPSSHAQFVAFWSVTIALFMLVRHRAPGTASRATEGPQGANAHKTGDRMAANSHVPNRLIPISERLFATVGAFSLAAAVASSRIYLGYHSKSQVLAGAITGVTCALGWFFVTSMARQMGLLAWALELPLIRWLRVRDLLLEEDPAAAGWEAWGARRASVAAKAQKKGQ</sequence>
<comment type="caution">
    <text evidence="10">The sequence shown here is derived from an EMBL/GenBank/DDBJ whole genome shotgun (WGS) entry which is preliminary data.</text>
</comment>
<dbReference type="PANTHER" id="PTHR22950">
    <property type="entry name" value="AMINO ACID TRANSPORTER"/>
    <property type="match status" value="1"/>
</dbReference>
<feature type="transmembrane region" description="Helical" evidence="8">
    <location>
        <begin position="472"/>
        <end position="490"/>
    </location>
</feature>
<dbReference type="Pfam" id="PF01569">
    <property type="entry name" value="PAP2"/>
    <property type="match status" value="1"/>
</dbReference>
<keyword evidence="11" id="KW-1185">Reference proteome</keyword>
<keyword evidence="4" id="KW-0378">Hydrolase</keyword>
<reference evidence="10 11" key="1">
    <citation type="submission" date="2020-05" db="EMBL/GenBank/DDBJ databases">
        <title>Ceratocystis lukuohia genome.</title>
        <authorList>
            <person name="Harrington T.C."/>
            <person name="Kim K."/>
            <person name="Mayers C.G."/>
        </authorList>
    </citation>
    <scope>NUCLEOTIDE SEQUENCE [LARGE SCALE GENOMIC DNA]</scope>
    <source>
        <strain evidence="10 11">C4212</strain>
    </source>
</reference>
<gene>
    <name evidence="10" type="ORF">HOO65_020046</name>
</gene>
<feature type="compositionally biased region" description="Basic and acidic residues" evidence="7">
    <location>
        <begin position="168"/>
        <end position="179"/>
    </location>
</feature>
<keyword evidence="6 8" id="KW-0472">Membrane</keyword>
<organism evidence="10 11">
    <name type="scientific">Ceratocystis lukuohia</name>
    <dbReference type="NCBI Taxonomy" id="2019550"/>
    <lineage>
        <taxon>Eukaryota</taxon>
        <taxon>Fungi</taxon>
        <taxon>Dikarya</taxon>
        <taxon>Ascomycota</taxon>
        <taxon>Pezizomycotina</taxon>
        <taxon>Sordariomycetes</taxon>
        <taxon>Hypocreomycetidae</taxon>
        <taxon>Microascales</taxon>
        <taxon>Ceratocystidaceae</taxon>
        <taxon>Ceratocystis</taxon>
    </lineage>
</organism>
<feature type="transmembrane region" description="Helical" evidence="8">
    <location>
        <begin position="956"/>
        <end position="975"/>
    </location>
</feature>
<dbReference type="SUPFAM" id="SSF48317">
    <property type="entry name" value="Acid phosphatase/Vanadium-dependent haloperoxidase"/>
    <property type="match status" value="1"/>
</dbReference>
<feature type="domain" description="Phosphatidic acid phosphatase type 2/haloperoxidase" evidence="9">
    <location>
        <begin position="829"/>
        <end position="973"/>
    </location>
</feature>
<protein>
    <submittedName>
        <fullName evidence="10">Vacuolar amino acid transporter 3</fullName>
    </submittedName>
</protein>
<feature type="region of interest" description="Disordered" evidence="7">
    <location>
        <begin position="245"/>
        <end position="271"/>
    </location>
</feature>
<feature type="transmembrane region" description="Helical" evidence="8">
    <location>
        <begin position="618"/>
        <end position="639"/>
    </location>
</feature>
<evidence type="ECO:0000256" key="2">
    <source>
        <dbReference type="ARBA" id="ARBA00008066"/>
    </source>
</evidence>
<evidence type="ECO:0000256" key="3">
    <source>
        <dbReference type="ARBA" id="ARBA00022692"/>
    </source>
</evidence>
<keyword evidence="3 8" id="KW-0812">Transmembrane</keyword>
<feature type="transmembrane region" description="Helical" evidence="8">
    <location>
        <begin position="387"/>
        <end position="408"/>
    </location>
</feature>
<name>A0ABR4MMR7_9PEZI</name>
<proteinExistence type="inferred from homology"/>
<feature type="transmembrane region" description="Helical" evidence="8">
    <location>
        <begin position="571"/>
        <end position="594"/>
    </location>
</feature>
<feature type="region of interest" description="Disordered" evidence="7">
    <location>
        <begin position="44"/>
        <end position="191"/>
    </location>
</feature>
<feature type="compositionally biased region" description="Polar residues" evidence="7">
    <location>
        <begin position="115"/>
        <end position="133"/>
    </location>
</feature>
<dbReference type="Pfam" id="PF01490">
    <property type="entry name" value="Aa_trans"/>
    <property type="match status" value="1"/>
</dbReference>
<keyword evidence="5 8" id="KW-1133">Transmembrane helix</keyword>
<feature type="transmembrane region" description="Helical" evidence="8">
    <location>
        <begin position="930"/>
        <end position="950"/>
    </location>
</feature>
<accession>A0ABR4MMR7</accession>
<dbReference type="InterPro" id="IPR036938">
    <property type="entry name" value="PAP2/HPO_sf"/>
</dbReference>
<feature type="transmembrane region" description="Helical" evidence="8">
    <location>
        <begin position="870"/>
        <end position="886"/>
    </location>
</feature>
<comment type="similarity">
    <text evidence="2">Belongs to the amino acid/polyamine transporter 2 family.</text>
</comment>
<feature type="compositionally biased region" description="Basic residues" evidence="7">
    <location>
        <begin position="341"/>
        <end position="350"/>
    </location>
</feature>
<dbReference type="CDD" id="cd03382">
    <property type="entry name" value="PAP2_dolichyldiphosphatase"/>
    <property type="match status" value="1"/>
</dbReference>
<evidence type="ECO:0000256" key="6">
    <source>
        <dbReference type="ARBA" id="ARBA00023136"/>
    </source>
</evidence>
<comment type="subcellular location">
    <subcellularLocation>
        <location evidence="1">Membrane</location>
        <topology evidence="1">Multi-pass membrane protein</topology>
    </subcellularLocation>
</comment>
<evidence type="ECO:0000256" key="4">
    <source>
        <dbReference type="ARBA" id="ARBA00022801"/>
    </source>
</evidence>
<dbReference type="InterPro" id="IPR013057">
    <property type="entry name" value="AA_transpt_TM"/>
</dbReference>
<feature type="transmembrane region" description="Helical" evidence="8">
    <location>
        <begin position="683"/>
        <end position="701"/>
    </location>
</feature>
<feature type="transmembrane region" description="Helical" evidence="8">
    <location>
        <begin position="538"/>
        <end position="559"/>
    </location>
</feature>
<feature type="compositionally biased region" description="Polar residues" evidence="7">
    <location>
        <begin position="55"/>
        <end position="70"/>
    </location>
</feature>
<feature type="compositionally biased region" description="Polar residues" evidence="7">
    <location>
        <begin position="1"/>
        <end position="13"/>
    </location>
</feature>
<dbReference type="Proteomes" id="UP001610728">
    <property type="component" value="Unassembled WGS sequence"/>
</dbReference>
<feature type="region of interest" description="Disordered" evidence="7">
    <location>
        <begin position="1"/>
        <end position="20"/>
    </location>
</feature>
<dbReference type="PANTHER" id="PTHR22950:SF666">
    <property type="entry name" value="VACUOLAR AMINO ACID TRANSPORTER 4"/>
    <property type="match status" value="1"/>
</dbReference>
<dbReference type="GeneID" id="98115679"/>
<dbReference type="RefSeq" id="XP_070860684.1">
    <property type="nucleotide sequence ID" value="XM_071006308.1"/>
</dbReference>
<feature type="transmembrane region" description="Helical" evidence="8">
    <location>
        <begin position="799"/>
        <end position="822"/>
    </location>
</feature>
<feature type="transmembrane region" description="Helical" evidence="8">
    <location>
        <begin position="429"/>
        <end position="452"/>
    </location>
</feature>